<dbReference type="InterPro" id="IPR003593">
    <property type="entry name" value="AAA+_ATPase"/>
</dbReference>
<dbReference type="EMBL" id="JAGPUO010000006">
    <property type="protein sequence ID" value="KAG5661848.1"/>
    <property type="molecule type" value="Genomic_DNA"/>
</dbReference>
<evidence type="ECO:0000256" key="5">
    <source>
        <dbReference type="ARBA" id="ARBA00022692"/>
    </source>
</evidence>
<dbReference type="CDD" id="cd03250">
    <property type="entry name" value="ABCC_MRP_domain1"/>
    <property type="match status" value="1"/>
</dbReference>
<dbReference type="Pfam" id="PF00664">
    <property type="entry name" value="ABC_membrane"/>
    <property type="match status" value="2"/>
</dbReference>
<dbReference type="InterPro" id="IPR011527">
    <property type="entry name" value="ABC1_TM_dom"/>
</dbReference>
<keyword evidence="5 11" id="KW-0812">Transmembrane</keyword>
<dbReference type="InterPro" id="IPR003439">
    <property type="entry name" value="ABC_transporter-like_ATP-bd"/>
</dbReference>
<dbReference type="GO" id="GO:0140359">
    <property type="term" value="F:ABC-type transporter activity"/>
    <property type="evidence" value="ECO:0007669"/>
    <property type="project" value="InterPro"/>
</dbReference>
<dbReference type="InterPro" id="IPR027417">
    <property type="entry name" value="P-loop_NTPase"/>
</dbReference>
<dbReference type="SUPFAM" id="SSF90123">
    <property type="entry name" value="ABC transporter transmembrane region"/>
    <property type="match status" value="2"/>
</dbReference>
<dbReference type="PANTHER" id="PTHR24223">
    <property type="entry name" value="ATP-BINDING CASSETTE SUB-FAMILY C"/>
    <property type="match status" value="1"/>
</dbReference>
<evidence type="ECO:0000259" key="12">
    <source>
        <dbReference type="PROSITE" id="PS50893"/>
    </source>
</evidence>
<feature type="transmembrane region" description="Helical" evidence="11">
    <location>
        <begin position="1135"/>
        <end position="1159"/>
    </location>
</feature>
<dbReference type="FunFam" id="1.20.1560.10:FF:000066">
    <property type="entry name" value="ABC multidrug transporter (Eurofung)"/>
    <property type="match status" value="1"/>
</dbReference>
<keyword evidence="7" id="KW-0067">ATP-binding</keyword>
<name>A0A9P7H8K9_9HYPO</name>
<feature type="transmembrane region" description="Helical" evidence="11">
    <location>
        <begin position="27"/>
        <end position="47"/>
    </location>
</feature>
<dbReference type="PANTHER" id="PTHR24223:SF345">
    <property type="entry name" value="ABC MULTIDRUG TRANSPORTER (EUROFUNG)"/>
    <property type="match status" value="1"/>
</dbReference>
<feature type="transmembrane region" description="Helical" evidence="11">
    <location>
        <begin position="266"/>
        <end position="287"/>
    </location>
</feature>
<keyword evidence="8 11" id="KW-1133">Transmembrane helix</keyword>
<feature type="transmembrane region" description="Helical" evidence="11">
    <location>
        <begin position="68"/>
        <end position="87"/>
    </location>
</feature>
<evidence type="ECO:0000256" key="2">
    <source>
        <dbReference type="ARBA" id="ARBA00009726"/>
    </source>
</evidence>
<dbReference type="Gene3D" id="1.20.1560.10">
    <property type="entry name" value="ABC transporter type 1, transmembrane domain"/>
    <property type="match status" value="2"/>
</dbReference>
<dbReference type="InterPro" id="IPR050173">
    <property type="entry name" value="ABC_transporter_C-like"/>
</dbReference>
<feature type="transmembrane region" description="Helical" evidence="11">
    <location>
        <begin position="1108"/>
        <end position="1129"/>
    </location>
</feature>
<evidence type="ECO:0000256" key="8">
    <source>
        <dbReference type="ARBA" id="ARBA00022989"/>
    </source>
</evidence>
<keyword evidence="15" id="KW-1185">Reference proteome</keyword>
<dbReference type="PROSITE" id="PS00211">
    <property type="entry name" value="ABC_TRANSPORTER_1"/>
    <property type="match status" value="2"/>
</dbReference>
<feature type="domain" description="ABC transmembrane type-1" evidence="13">
    <location>
        <begin position="274"/>
        <end position="541"/>
    </location>
</feature>
<dbReference type="PROSITE" id="PS50893">
    <property type="entry name" value="ABC_TRANSPORTER_2"/>
    <property type="match status" value="2"/>
</dbReference>
<sequence>MPSFGEQEGLLELNKDGFDFSLQFEQLFFSIIPSVLFIVFSIWRSLSQARKPTIVDAPVFQLIKLTSITAYVGLELSLVILVAIGAFDATGMFIASSVLKLVSALAMILLSLIDHRKSLRPSVLLNSYLFLTLLLDVAQARTLFLTWTIKPELAYSSIFTATIAVKLVILLLEAQRKSKWVIWNEKEHSPEETSGIFSLGVFFWLNKLFLEGYHKVLKVDDLFPLDTSLRGNALHEKFSRNMDYSKLKSSKLSLLKVLVRTLKVPLLLPVLPRLALLGFTFCQPLFIERLLDHLSKPKIDDNVGYGLICASILIYTGIAISMALCWYFHNRFRSMTRSILVIETYRKATQSRIGASDDNAGITLMSTDIERIHLGLLPLHDIWAAVIQAALAGYMLYGQLGVVFVAPMAVVAVCVAGLMLLMNFAGDSQRAWMNGVQKRVGLTATVIGNMKTIKMSGLAGPVSTFVQKLRVDELAAGAKFRKIYIVAALLGFIPLLLSPPLTLAFAQRKLDATRMFTSLAYLLLLTTPLSDIFQMVPQLMSSIACLGRIQSFLEYETRSDYREFRSDAALVGETSTGSATSPGASQNVGDAIVVDNGSFGWKEDSFALKNVNLRIVKSSLTIVVGSVGSGKSTLAKALLGEIPYMEGNVSLSTRCPHVGFCDQTAFLFNGTIRDNIVGFSSFDPHRYTQVINATVLGYDFAALPQGDQTCIGSDGITLSGGQKQRVALARALYLQSDLLILDDVFSGLDADTEEQVFRRVFGTEGLLRERRTTVVLCTHSVRHLPAADHIIALADGTIAEQGNFTKLMARPGYVHSIGLSTPSDTDSDIAVSSLKDDAKDSKFEVNITSLLTPASATSDEDGARQNGDRSVYKHYCKSVGSIFVLFSLFFATLWGFFTNFPTIWLKFWTDDVYSVNPEHSYSYYSGIYALLNVCGLASLLLLGITIFIIFIKKAGANLHHDALRTLIHAPLRFFTTTDTGVVTNYFSQDLNLVDTELPSALLSTLFSVFQALGQAAVMVTSSPFVAISYPFLIALLWVVQKFYLRTSRQLRLLDLETKSPLYTHFLDTRKGVATLRAFGFVAKDIEKNAHLVDTSQRPAYLLVMIQQWLNLVLNLIVMVIAAILTSLAVRLHSNTAFTGASLVTLMNFGDSLSGIIIWWTKLETSIGAVARLKAFNEKVEPEDKEHEDLIPAEHWPQNGIVDIKDLSASYNPEDCDSKSNIALRGINLKINPGEKVAICGRTGSGKSSLIALLLKLLDPLTENGGEVVIDGTPLHRIDRPTLRQRILAVPQEAVFLPDGTTFKLNLDPLKVSSDEECESVLVKVGLWRYVQGVGGLYAGMNSETLSAGERQLMSLGRVLLRRRIRARQLGLTGQNRDSGILLLDEVSSSVDHETERVMQEIIRAEFENYTIIAVSHRLDMIMDFDRVVVMDTGEIVEVGVPTQLAQESGSRFGELVKAGGK</sequence>
<dbReference type="SUPFAM" id="SSF52540">
    <property type="entry name" value="P-loop containing nucleoside triphosphate hydrolases"/>
    <property type="match status" value="2"/>
</dbReference>
<dbReference type="InterPro" id="IPR017871">
    <property type="entry name" value="ABC_transporter-like_CS"/>
</dbReference>
<feature type="domain" description="ABC transporter" evidence="12">
    <location>
        <begin position="592"/>
        <end position="820"/>
    </location>
</feature>
<feature type="transmembrane region" description="Helical" evidence="11">
    <location>
        <begin position="483"/>
        <end position="506"/>
    </location>
</feature>
<keyword evidence="6" id="KW-0547">Nucleotide-binding</keyword>
<reference evidence="14" key="1">
    <citation type="submission" date="2021-04" db="EMBL/GenBank/DDBJ databases">
        <title>Draft genome of Fusarium avenaceum strain F156N33, isolated from an atmospheric sample in Virginia.</title>
        <authorList>
            <person name="Yang S."/>
            <person name="Vinatzer B.A."/>
            <person name="Coleman J."/>
        </authorList>
    </citation>
    <scope>NUCLEOTIDE SEQUENCE</scope>
    <source>
        <strain evidence="14">F156N33</strain>
    </source>
</reference>
<comment type="similarity">
    <text evidence="2">Belongs to the ABC transporter superfamily. ABCC family. Conjugate transporter (TC 3.A.1.208) subfamily.</text>
</comment>
<gene>
    <name evidence="14" type="ORF">KAF25_004087</name>
</gene>
<feature type="transmembrane region" description="Helical" evidence="11">
    <location>
        <begin position="125"/>
        <end position="147"/>
    </location>
</feature>
<dbReference type="PROSITE" id="PS50929">
    <property type="entry name" value="ABC_TM1F"/>
    <property type="match status" value="2"/>
</dbReference>
<evidence type="ECO:0000256" key="9">
    <source>
        <dbReference type="ARBA" id="ARBA00023136"/>
    </source>
</evidence>
<feature type="transmembrane region" description="Helical" evidence="11">
    <location>
        <begin position="303"/>
        <end position="328"/>
    </location>
</feature>
<evidence type="ECO:0000313" key="15">
    <source>
        <dbReference type="Proteomes" id="UP000782241"/>
    </source>
</evidence>
<feature type="transmembrane region" description="Helical" evidence="11">
    <location>
        <begin position="882"/>
        <end position="907"/>
    </location>
</feature>
<dbReference type="Pfam" id="PF00005">
    <property type="entry name" value="ABC_tran"/>
    <property type="match status" value="2"/>
</dbReference>
<dbReference type="InterPro" id="IPR044726">
    <property type="entry name" value="ABCC_6TM_D2"/>
</dbReference>
<protein>
    <recommendedName>
        <fullName evidence="16">ABC transporter</fullName>
    </recommendedName>
</protein>
<dbReference type="FunFam" id="3.40.50.300:FF:001854">
    <property type="entry name" value="ABC multidrug transporter (Eurofung)"/>
    <property type="match status" value="1"/>
</dbReference>
<dbReference type="GO" id="GO:0005524">
    <property type="term" value="F:ATP binding"/>
    <property type="evidence" value="ECO:0007669"/>
    <property type="project" value="UniProtKB-KW"/>
</dbReference>
<keyword evidence="3" id="KW-0813">Transport</keyword>
<feature type="transmembrane region" description="Helical" evidence="11">
    <location>
        <begin position="93"/>
        <end position="113"/>
    </location>
</feature>
<dbReference type="GO" id="GO:0016887">
    <property type="term" value="F:ATP hydrolysis activity"/>
    <property type="evidence" value="ECO:0007669"/>
    <property type="project" value="InterPro"/>
</dbReference>
<feature type="domain" description="ABC transporter" evidence="12">
    <location>
        <begin position="1201"/>
        <end position="1457"/>
    </location>
</feature>
<evidence type="ECO:0000259" key="13">
    <source>
        <dbReference type="PROSITE" id="PS50929"/>
    </source>
</evidence>
<organism evidence="14 15">
    <name type="scientific">Fusarium avenaceum</name>
    <dbReference type="NCBI Taxonomy" id="40199"/>
    <lineage>
        <taxon>Eukaryota</taxon>
        <taxon>Fungi</taxon>
        <taxon>Dikarya</taxon>
        <taxon>Ascomycota</taxon>
        <taxon>Pezizomycotina</taxon>
        <taxon>Sordariomycetes</taxon>
        <taxon>Hypocreomycetidae</taxon>
        <taxon>Hypocreales</taxon>
        <taxon>Nectriaceae</taxon>
        <taxon>Fusarium</taxon>
        <taxon>Fusarium tricinctum species complex</taxon>
    </lineage>
</organism>
<dbReference type="Proteomes" id="UP000782241">
    <property type="component" value="Unassembled WGS sequence"/>
</dbReference>
<dbReference type="GO" id="GO:0005886">
    <property type="term" value="C:plasma membrane"/>
    <property type="evidence" value="ECO:0007669"/>
    <property type="project" value="UniProtKB-SubCell"/>
</dbReference>
<evidence type="ECO:0000313" key="14">
    <source>
        <dbReference type="EMBL" id="KAG5661848.1"/>
    </source>
</evidence>
<feature type="transmembrane region" description="Helical" evidence="11">
    <location>
        <begin position="1026"/>
        <end position="1044"/>
    </location>
</feature>
<evidence type="ECO:0000256" key="10">
    <source>
        <dbReference type="ARBA" id="ARBA00023180"/>
    </source>
</evidence>
<keyword evidence="10" id="KW-0325">Glycoprotein</keyword>
<feature type="transmembrane region" description="Helical" evidence="11">
    <location>
        <begin position="153"/>
        <end position="172"/>
    </location>
</feature>
<feature type="transmembrane region" description="Helical" evidence="11">
    <location>
        <begin position="403"/>
        <end position="424"/>
    </location>
</feature>
<proteinExistence type="inferred from homology"/>
<comment type="caution">
    <text evidence="14">The sequence shown here is derived from an EMBL/GenBank/DDBJ whole genome shotgun (WGS) entry which is preliminary data.</text>
</comment>
<dbReference type="SMART" id="SM00382">
    <property type="entry name" value="AAA"/>
    <property type="match status" value="2"/>
</dbReference>
<evidence type="ECO:0000256" key="11">
    <source>
        <dbReference type="SAM" id="Phobius"/>
    </source>
</evidence>
<comment type="subcellular location">
    <subcellularLocation>
        <location evidence="1">Cell membrane</location>
        <topology evidence="1">Multi-pass membrane protein</topology>
    </subcellularLocation>
</comment>
<keyword evidence="4" id="KW-1003">Cell membrane</keyword>
<feature type="domain" description="ABC transmembrane type-1" evidence="13">
    <location>
        <begin position="885"/>
        <end position="1164"/>
    </location>
</feature>
<evidence type="ECO:0000256" key="7">
    <source>
        <dbReference type="ARBA" id="ARBA00022840"/>
    </source>
</evidence>
<evidence type="ECO:0008006" key="16">
    <source>
        <dbReference type="Google" id="ProtNLM"/>
    </source>
</evidence>
<evidence type="ECO:0000256" key="3">
    <source>
        <dbReference type="ARBA" id="ARBA00022448"/>
    </source>
</evidence>
<dbReference type="CDD" id="cd18580">
    <property type="entry name" value="ABC_6TM_ABCC_D2"/>
    <property type="match status" value="1"/>
</dbReference>
<accession>A0A9P7H8K9</accession>
<evidence type="ECO:0000256" key="4">
    <source>
        <dbReference type="ARBA" id="ARBA00022475"/>
    </source>
</evidence>
<dbReference type="FunFam" id="1.20.1560.10:FF:000055">
    <property type="entry name" value="ABC multidrug transporter (Eurofung)"/>
    <property type="match status" value="1"/>
</dbReference>
<evidence type="ECO:0000256" key="6">
    <source>
        <dbReference type="ARBA" id="ARBA00022741"/>
    </source>
</evidence>
<dbReference type="InterPro" id="IPR036640">
    <property type="entry name" value="ABC1_TM_sf"/>
</dbReference>
<evidence type="ECO:0000256" key="1">
    <source>
        <dbReference type="ARBA" id="ARBA00004651"/>
    </source>
</evidence>
<dbReference type="Gene3D" id="3.40.50.300">
    <property type="entry name" value="P-loop containing nucleotide triphosphate hydrolases"/>
    <property type="match status" value="2"/>
</dbReference>
<feature type="transmembrane region" description="Helical" evidence="11">
    <location>
        <begin position="927"/>
        <end position="951"/>
    </location>
</feature>
<keyword evidence="9 11" id="KW-0472">Membrane</keyword>